<evidence type="ECO:0000259" key="4">
    <source>
        <dbReference type="PROSITE" id="PS51384"/>
    </source>
</evidence>
<dbReference type="SUPFAM" id="SSF63380">
    <property type="entry name" value="Riboflavin synthase domain-like"/>
    <property type="match status" value="1"/>
</dbReference>
<dbReference type="InterPro" id="IPR017927">
    <property type="entry name" value="FAD-bd_FR_type"/>
</dbReference>
<dbReference type="Gene3D" id="2.40.30.10">
    <property type="entry name" value="Translation factors"/>
    <property type="match status" value="1"/>
</dbReference>
<feature type="domain" description="FAD-binding FR-type" evidence="4">
    <location>
        <begin position="17"/>
        <end position="115"/>
    </location>
</feature>
<dbReference type="Proteomes" id="UP001294570">
    <property type="component" value="Unassembled WGS sequence"/>
</dbReference>
<name>A0ABU5GTA6_9GAMM</name>
<evidence type="ECO:0000256" key="2">
    <source>
        <dbReference type="ARBA" id="ARBA00023223"/>
    </source>
</evidence>
<dbReference type="SUPFAM" id="SSF52343">
    <property type="entry name" value="Ferredoxin reductase-like, C-terminal NADP-linked domain"/>
    <property type="match status" value="1"/>
</dbReference>
<dbReference type="InterPro" id="IPR039261">
    <property type="entry name" value="FNR_nucleotide-bd"/>
</dbReference>
<protein>
    <submittedName>
        <fullName evidence="5">CDP-6-deoxy-delta-3,4-glucoseen reductase</fullName>
    </submittedName>
</protein>
<dbReference type="InterPro" id="IPR001433">
    <property type="entry name" value="OxRdtase_FAD/NAD-bd"/>
</dbReference>
<dbReference type="RefSeq" id="WP_321553939.1">
    <property type="nucleotide sequence ID" value="NZ_JAXIVU010000013.1"/>
</dbReference>
<dbReference type="PANTHER" id="PTHR47354:SF7">
    <property type="entry name" value="NAD(P)H-FLAVIN REDUCTASE"/>
    <property type="match status" value="1"/>
</dbReference>
<evidence type="ECO:0000256" key="1">
    <source>
        <dbReference type="ARBA" id="ARBA00023002"/>
    </source>
</evidence>
<dbReference type="Pfam" id="PF00175">
    <property type="entry name" value="NAD_binding_1"/>
    <property type="match status" value="1"/>
</dbReference>
<comment type="caution">
    <text evidence="5">The sequence shown here is derived from an EMBL/GenBank/DDBJ whole genome shotgun (WGS) entry which is preliminary data.</text>
</comment>
<dbReference type="PANTHER" id="PTHR47354">
    <property type="entry name" value="NADH OXIDOREDUCTASE HCR"/>
    <property type="match status" value="1"/>
</dbReference>
<dbReference type="CDD" id="cd06189">
    <property type="entry name" value="flavin_oxioreductase"/>
    <property type="match status" value="1"/>
</dbReference>
<evidence type="ECO:0000256" key="3">
    <source>
        <dbReference type="ARBA" id="ARBA00038177"/>
    </source>
</evidence>
<keyword evidence="2" id="KW-0455">Luminescence</keyword>
<evidence type="ECO:0000313" key="5">
    <source>
        <dbReference type="EMBL" id="MDY7219852.1"/>
    </source>
</evidence>
<evidence type="ECO:0000313" key="6">
    <source>
        <dbReference type="Proteomes" id="UP001294570"/>
    </source>
</evidence>
<dbReference type="InterPro" id="IPR017938">
    <property type="entry name" value="Riboflavin_synthase-like_b-brl"/>
</dbReference>
<comment type="similarity">
    <text evidence="3">Belongs to the Fre/LuxG FAD/NAD(P) flavoprotein oxidoreductase family.</text>
</comment>
<reference evidence="5 6" key="1">
    <citation type="submission" date="2023-12" db="EMBL/GenBank/DDBJ databases">
        <title>Denitrificimonas halotolerans sp. nov.,a novel species isolated from landfill leachate.</title>
        <authorList>
            <person name="Wang S."/>
        </authorList>
    </citation>
    <scope>NUCLEOTIDE SEQUENCE [LARGE SCALE GENOMIC DNA]</scope>
    <source>
        <strain evidence="5 6">JX-1</strain>
    </source>
</reference>
<dbReference type="InterPro" id="IPR050415">
    <property type="entry name" value="MRET"/>
</dbReference>
<keyword evidence="6" id="KW-1185">Reference proteome</keyword>
<dbReference type="PRINTS" id="PR00410">
    <property type="entry name" value="PHEHYDRXLASE"/>
</dbReference>
<proteinExistence type="inferred from homology"/>
<keyword evidence="1" id="KW-0560">Oxidoreductase</keyword>
<accession>A0ABU5GTA6</accession>
<dbReference type="Gene3D" id="3.40.50.80">
    <property type="entry name" value="Nucleotide-binding domain of ferredoxin-NADP reductase (FNR) module"/>
    <property type="match status" value="1"/>
</dbReference>
<dbReference type="PROSITE" id="PS51384">
    <property type="entry name" value="FAD_FR"/>
    <property type="match status" value="1"/>
</dbReference>
<organism evidence="5 6">
    <name type="scientific">Denitrificimonas halotolerans</name>
    <dbReference type="NCBI Taxonomy" id="3098930"/>
    <lineage>
        <taxon>Bacteria</taxon>
        <taxon>Pseudomonadati</taxon>
        <taxon>Pseudomonadota</taxon>
        <taxon>Gammaproteobacteria</taxon>
        <taxon>Pseudomonadales</taxon>
        <taxon>Pseudomonadaceae</taxon>
        <taxon>Denitrificimonas</taxon>
    </lineage>
</organism>
<gene>
    <name evidence="5" type="ORF">TOI97_09795</name>
</gene>
<dbReference type="EMBL" id="JAXIVU010000013">
    <property type="protein sequence ID" value="MDY7219852.1"/>
    <property type="molecule type" value="Genomic_DNA"/>
</dbReference>
<sequence length="250" mass="27519">MTVTLSPSEHDIEVLPTIKVACQLVSVTPLGADVFSVHLRLPEEQMVAYHAGQYMLLERENGQWSAFSIASAPQQGRDLELHILARDAAPVALLQQLQKDGVAQVQMPLGAVHLSGADERPLLLIAAGTGMAQVQSIIEDCRARDFRLPIHIYWGARVADDFYTLTKCSDWTAMPNVHFHQIVSEDSGWEGRTGLLYEAVCSDIEHLSDYRVIVSGSPAMVYATLDALVAAGMQEEQMLSDVFAYAPREK</sequence>